<feature type="region of interest" description="Disordered" evidence="1">
    <location>
        <begin position="30"/>
        <end position="49"/>
    </location>
</feature>
<reference evidence="3" key="1">
    <citation type="submission" date="2022-08" db="EMBL/GenBank/DDBJ databases">
        <authorList>
            <person name="Gutierrez-Valencia J."/>
        </authorList>
    </citation>
    <scope>NUCLEOTIDE SEQUENCE</scope>
</reference>
<dbReference type="EMBL" id="CAMGYJ010000005">
    <property type="protein sequence ID" value="CAI0423357.1"/>
    <property type="molecule type" value="Genomic_DNA"/>
</dbReference>
<feature type="compositionally biased region" description="Polar residues" evidence="1">
    <location>
        <begin position="33"/>
        <end position="43"/>
    </location>
</feature>
<organism evidence="3 4">
    <name type="scientific">Linum tenue</name>
    <dbReference type="NCBI Taxonomy" id="586396"/>
    <lineage>
        <taxon>Eukaryota</taxon>
        <taxon>Viridiplantae</taxon>
        <taxon>Streptophyta</taxon>
        <taxon>Embryophyta</taxon>
        <taxon>Tracheophyta</taxon>
        <taxon>Spermatophyta</taxon>
        <taxon>Magnoliopsida</taxon>
        <taxon>eudicotyledons</taxon>
        <taxon>Gunneridae</taxon>
        <taxon>Pentapetalae</taxon>
        <taxon>rosids</taxon>
        <taxon>fabids</taxon>
        <taxon>Malpighiales</taxon>
        <taxon>Linaceae</taxon>
        <taxon>Linum</taxon>
    </lineage>
</organism>
<name>A0AAV0KM09_9ROSI</name>
<feature type="non-terminal residue" evidence="3">
    <location>
        <position position="262"/>
    </location>
</feature>
<accession>A0AAV0KM09</accession>
<dbReference type="PANTHER" id="PTHR12136">
    <property type="entry name" value="ENHANCED DISEASE RESISTANCE-RELATED"/>
    <property type="match status" value="1"/>
</dbReference>
<gene>
    <name evidence="3" type="ORF">LITE_LOCUS19491</name>
</gene>
<dbReference type="AlphaFoldDB" id="A0AAV0KM09"/>
<protein>
    <recommendedName>
        <fullName evidence="2">Protein ENHANCED DISEASE RESISTANCE 2 C-terminal domain-containing protein</fullName>
    </recommendedName>
</protein>
<dbReference type="Proteomes" id="UP001154282">
    <property type="component" value="Unassembled WGS sequence"/>
</dbReference>
<evidence type="ECO:0000259" key="2">
    <source>
        <dbReference type="Pfam" id="PF07059"/>
    </source>
</evidence>
<feature type="domain" description="Protein ENHANCED DISEASE RESISTANCE 2 C-terminal" evidence="2">
    <location>
        <begin position="129"/>
        <end position="194"/>
    </location>
</feature>
<feature type="domain" description="Protein ENHANCED DISEASE RESISTANCE 2 C-terminal" evidence="2">
    <location>
        <begin position="47"/>
        <end position="125"/>
    </location>
</feature>
<dbReference type="Pfam" id="PF07059">
    <property type="entry name" value="EDR2_C"/>
    <property type="match status" value="2"/>
</dbReference>
<keyword evidence="4" id="KW-1185">Reference proteome</keyword>
<evidence type="ECO:0000256" key="1">
    <source>
        <dbReference type="SAM" id="MobiDB-lite"/>
    </source>
</evidence>
<dbReference type="InterPro" id="IPR045096">
    <property type="entry name" value="EDR2-like"/>
</dbReference>
<comment type="caution">
    <text evidence="3">The sequence shown here is derived from an EMBL/GenBank/DDBJ whole genome shotgun (WGS) entry which is preliminary data.</text>
</comment>
<evidence type="ECO:0000313" key="3">
    <source>
        <dbReference type="EMBL" id="CAI0423357.1"/>
    </source>
</evidence>
<proteinExistence type="predicted"/>
<evidence type="ECO:0000313" key="4">
    <source>
        <dbReference type="Proteomes" id="UP001154282"/>
    </source>
</evidence>
<dbReference type="InterPro" id="IPR009769">
    <property type="entry name" value="EDR2_C"/>
</dbReference>
<dbReference type="PANTHER" id="PTHR12136:SF91">
    <property type="entry name" value="PROTEIN ENHANCED DISEASE RESISTANCE 2-LIKE"/>
    <property type="match status" value="1"/>
</dbReference>
<sequence length="262" mass="29423">MLSTQDLPRRFVTAASSALSLLSSLRQARSDGFPTTSQSSTRSAHPEEPAKQFVNGHDEYRNQRFKIVNRIVKGPWMVKTIGDHSACLLGKALTVNYHKEPKYLEINADIASSTITTAILHATLEAQEEELPESACLLGKALTVNYHKELKYLEINADIASSTITTTILHATLEAQEEELPERLISTMRVCQMEMPDMLPSTSSLVVSLSIEDLTAERTREWFTMTKSPFRETNGNEFYNRNGKRVVEEEVGLTRFIFAGRI</sequence>